<feature type="region of interest" description="Disordered" evidence="1">
    <location>
        <begin position="166"/>
        <end position="222"/>
    </location>
</feature>
<feature type="compositionally biased region" description="Polar residues" evidence="1">
    <location>
        <begin position="51"/>
        <end position="62"/>
    </location>
</feature>
<feature type="chain" id="PRO_5043915626" evidence="2">
    <location>
        <begin position="21"/>
        <end position="303"/>
    </location>
</feature>
<dbReference type="VEuPathDB" id="VectorBase:AAEL000036"/>
<gene>
    <name evidence="3" type="primary">5563634</name>
</gene>
<dbReference type="InParanoid" id="A0A1S4EUR9"/>
<feature type="signal peptide" evidence="2">
    <location>
        <begin position="1"/>
        <end position="20"/>
    </location>
</feature>
<feature type="region of interest" description="Disordered" evidence="1">
    <location>
        <begin position="23"/>
        <end position="97"/>
    </location>
</feature>
<sequence length="303" mass="32664">MKTILCIIGLMVVVCDLAQAEPEPVAPDTRKARHPSSGPTSYNSIPGPDSETLSKLQNQVAPSVQIPLKPIGSPGKTSEAPQAYTVTSNQPTNPHPSTFTAQNIAGQYYVAMTPQATGNQVLSPATTPLIMQYINPQGQPTGGLQYIQLLRPMVYPYGTQYVQPSYVQQQQPQQPSNTHGQHQPQHLHQLHSHLSHYSSPIQQLSQVSSSPTSPTTTQSSFVPFQPSSLQQYATAATAATHHHLASPAAFPSQVAQYSSPVLSYYPSRISLINGPGSMALNTNEYMPSPGDQVYIKGVKSIRA</sequence>
<feature type="compositionally biased region" description="Low complexity" evidence="1">
    <location>
        <begin position="195"/>
        <end position="222"/>
    </location>
</feature>
<keyword evidence="2" id="KW-0732">Signal</keyword>
<proteinExistence type="predicted"/>
<evidence type="ECO:0000256" key="2">
    <source>
        <dbReference type="SAM" id="SignalP"/>
    </source>
</evidence>
<dbReference type="AlphaFoldDB" id="A0A1S4EUR9"/>
<name>A0A1S4EUR9_AEDAE</name>
<reference evidence="3" key="2">
    <citation type="submission" date="2020-05" db="UniProtKB">
        <authorList>
            <consortium name="EnsemblMetazoa"/>
        </authorList>
    </citation>
    <scope>IDENTIFICATION</scope>
    <source>
        <strain evidence="3">LVP_AGWG</strain>
    </source>
</reference>
<dbReference type="OrthoDB" id="7739408at2759"/>
<feature type="compositionally biased region" description="Low complexity" evidence="1">
    <location>
        <begin position="166"/>
        <end position="187"/>
    </location>
</feature>
<feature type="compositionally biased region" description="Polar residues" evidence="1">
    <location>
        <begin position="75"/>
        <end position="97"/>
    </location>
</feature>
<evidence type="ECO:0000313" key="4">
    <source>
        <dbReference type="Proteomes" id="UP000008820"/>
    </source>
</evidence>
<accession>A0A1S4EUR9</accession>
<reference evidence="3 4" key="1">
    <citation type="submission" date="2017-06" db="EMBL/GenBank/DDBJ databases">
        <title>Aedes aegypti genome working group (AGWG) sequencing and assembly.</title>
        <authorList>
            <consortium name="Aedes aegypti Genome Working Group (AGWG)"/>
            <person name="Matthews B.J."/>
        </authorList>
    </citation>
    <scope>NUCLEOTIDE SEQUENCE [LARGE SCALE GENOMIC DNA]</scope>
    <source>
        <strain evidence="3 4">LVP_AGWG</strain>
    </source>
</reference>
<evidence type="ECO:0000256" key="1">
    <source>
        <dbReference type="SAM" id="MobiDB-lite"/>
    </source>
</evidence>
<keyword evidence="4" id="KW-1185">Reference proteome</keyword>
<dbReference type="Proteomes" id="UP000008820">
    <property type="component" value="Chromosome 3"/>
</dbReference>
<evidence type="ECO:0000313" key="3">
    <source>
        <dbReference type="EnsemblMetazoa" id="AAEL000036-PA"/>
    </source>
</evidence>
<dbReference type="EnsemblMetazoa" id="AAEL000036-RA">
    <property type="protein sequence ID" value="AAEL000036-PA"/>
    <property type="gene ID" value="AAEL000036"/>
</dbReference>
<protein>
    <submittedName>
        <fullName evidence="3">Uncharacterized protein</fullName>
    </submittedName>
</protein>
<organism evidence="3 4">
    <name type="scientific">Aedes aegypti</name>
    <name type="common">Yellowfever mosquito</name>
    <name type="synonym">Culex aegypti</name>
    <dbReference type="NCBI Taxonomy" id="7159"/>
    <lineage>
        <taxon>Eukaryota</taxon>
        <taxon>Metazoa</taxon>
        <taxon>Ecdysozoa</taxon>
        <taxon>Arthropoda</taxon>
        <taxon>Hexapoda</taxon>
        <taxon>Insecta</taxon>
        <taxon>Pterygota</taxon>
        <taxon>Neoptera</taxon>
        <taxon>Endopterygota</taxon>
        <taxon>Diptera</taxon>
        <taxon>Nematocera</taxon>
        <taxon>Culicoidea</taxon>
        <taxon>Culicidae</taxon>
        <taxon>Culicinae</taxon>
        <taxon>Aedini</taxon>
        <taxon>Aedes</taxon>
        <taxon>Stegomyia</taxon>
    </lineage>
</organism>